<dbReference type="RefSeq" id="WP_010527581.1">
    <property type="nucleotide sequence ID" value="NZ_AFSL01000055.1"/>
</dbReference>
<dbReference type="InterPro" id="IPR000064">
    <property type="entry name" value="NLP_P60_dom"/>
</dbReference>
<evidence type="ECO:0000313" key="6">
    <source>
        <dbReference type="EMBL" id="SFE69182.1"/>
    </source>
</evidence>
<evidence type="ECO:0000313" key="7">
    <source>
        <dbReference type="Proteomes" id="UP000181976"/>
    </source>
</evidence>
<dbReference type="Gene3D" id="3.90.1720.10">
    <property type="entry name" value="endopeptidase domain like (from Nostoc punctiforme)"/>
    <property type="match status" value="1"/>
</dbReference>
<dbReference type="PANTHER" id="PTHR47053:SF1">
    <property type="entry name" value="MUREIN DD-ENDOPEPTIDASE MEPH-RELATED"/>
    <property type="match status" value="1"/>
</dbReference>
<dbReference type="InParanoid" id="A0A1I2CM43"/>
<dbReference type="InterPro" id="IPR051202">
    <property type="entry name" value="Peptidase_C40"/>
</dbReference>
<evidence type="ECO:0000256" key="2">
    <source>
        <dbReference type="ARBA" id="ARBA00022670"/>
    </source>
</evidence>
<dbReference type="EMBL" id="FONA01000016">
    <property type="protein sequence ID" value="SFE69182.1"/>
    <property type="molecule type" value="Genomic_DNA"/>
</dbReference>
<dbReference type="InterPro" id="IPR038765">
    <property type="entry name" value="Papain-like_cys_pep_sf"/>
</dbReference>
<proteinExistence type="inferred from homology"/>
<dbReference type="Pfam" id="PF18348">
    <property type="entry name" value="SH3_16"/>
    <property type="match status" value="1"/>
</dbReference>
<evidence type="ECO:0000256" key="1">
    <source>
        <dbReference type="ARBA" id="ARBA00007074"/>
    </source>
</evidence>
<dbReference type="STRING" id="385682.SAMN05444380_11659"/>
<reference evidence="6 7" key="1">
    <citation type="submission" date="2016-10" db="EMBL/GenBank/DDBJ databases">
        <authorList>
            <person name="de Groot N.N."/>
        </authorList>
    </citation>
    <scope>NUCLEOTIDE SEQUENCE [LARGE SCALE GENOMIC DNA]</scope>
    <source>
        <strain evidence="6 7">DSM 19012</strain>
    </source>
</reference>
<organism evidence="6 7">
    <name type="scientific">Thermophagus xiamenensis</name>
    <dbReference type="NCBI Taxonomy" id="385682"/>
    <lineage>
        <taxon>Bacteria</taxon>
        <taxon>Pseudomonadati</taxon>
        <taxon>Bacteroidota</taxon>
        <taxon>Bacteroidia</taxon>
        <taxon>Marinilabiliales</taxon>
        <taxon>Marinilabiliaceae</taxon>
        <taxon>Thermophagus</taxon>
    </lineage>
</organism>
<dbReference type="SUPFAM" id="SSF54001">
    <property type="entry name" value="Cysteine proteinases"/>
    <property type="match status" value="1"/>
</dbReference>
<dbReference type="eggNOG" id="COG0791">
    <property type="taxonomic scope" value="Bacteria"/>
</dbReference>
<dbReference type="OrthoDB" id="9813368at2"/>
<dbReference type="AlphaFoldDB" id="A0A1I2CM43"/>
<dbReference type="GO" id="GO:0008234">
    <property type="term" value="F:cysteine-type peptidase activity"/>
    <property type="evidence" value="ECO:0007669"/>
    <property type="project" value="UniProtKB-KW"/>
</dbReference>
<dbReference type="Proteomes" id="UP000181976">
    <property type="component" value="Unassembled WGS sequence"/>
</dbReference>
<evidence type="ECO:0000256" key="4">
    <source>
        <dbReference type="ARBA" id="ARBA00022807"/>
    </source>
</evidence>
<keyword evidence="3" id="KW-0378">Hydrolase</keyword>
<keyword evidence="4" id="KW-0788">Thiol protease</keyword>
<evidence type="ECO:0000259" key="5">
    <source>
        <dbReference type="PROSITE" id="PS51935"/>
    </source>
</evidence>
<evidence type="ECO:0000256" key="3">
    <source>
        <dbReference type="ARBA" id="ARBA00022801"/>
    </source>
</evidence>
<gene>
    <name evidence="6" type="ORF">SAMN05444380_11659</name>
</gene>
<feature type="domain" description="NlpC/P60" evidence="5">
    <location>
        <begin position="236"/>
        <end position="367"/>
    </location>
</feature>
<keyword evidence="7" id="KW-1185">Reference proteome</keyword>
<dbReference type="Gene3D" id="2.30.30.40">
    <property type="entry name" value="SH3 Domains"/>
    <property type="match status" value="2"/>
</dbReference>
<dbReference type="InterPro" id="IPR041382">
    <property type="entry name" value="SH3_16"/>
</dbReference>
<dbReference type="Pfam" id="PF00877">
    <property type="entry name" value="NLPC_P60"/>
    <property type="match status" value="1"/>
</dbReference>
<accession>A0A1I2CM43</accession>
<name>A0A1I2CM43_9BACT</name>
<keyword evidence="2" id="KW-0645">Protease</keyword>
<dbReference type="GO" id="GO:0006508">
    <property type="term" value="P:proteolysis"/>
    <property type="evidence" value="ECO:0007669"/>
    <property type="project" value="UniProtKB-KW"/>
</dbReference>
<comment type="similarity">
    <text evidence="1">Belongs to the peptidase C40 family.</text>
</comment>
<dbReference type="PROSITE" id="PS51935">
    <property type="entry name" value="NLPC_P60"/>
    <property type="match status" value="1"/>
</dbReference>
<dbReference type="PROSITE" id="PS51257">
    <property type="entry name" value="PROKAR_LIPOPROTEIN"/>
    <property type="match status" value="1"/>
</dbReference>
<dbReference type="PANTHER" id="PTHR47053">
    <property type="entry name" value="MUREIN DD-ENDOPEPTIDASE MEPH-RELATED"/>
    <property type="match status" value="1"/>
</dbReference>
<sequence>MNRLIGSIIIISLFFYGCVADQKIDEIINRFRTEYVGDLREHVFDISYERLGGFSVILRGETDNSEVKIQLLDTLRSHGFQIQDSIIVLPHNVSQPWALIDLSVATMRSKASHTAPVVSQGLMGMPVKILKEDGGWAFIQTPDRYLGWCEKAALCFVDSIRLMEWKKSPRVMITSRSTTIKDVETGKICGDVVAGCLLEEVERDGNKIVVKTPSGIIGYVLKDEVSSFNQKDFPPEVNPQKLKNTALNFIRTPYLWGGTSVHALDCSGFIKTVYRLQGIELARDASLQARYGQLIPVNQGWTLFQTGDLLFFAPRKGSKKITHVGMYLGDSEFIHEAGKVKVNSLDSTRSNFSSFRKLTLVKARRVLQNFDSEGIVPLLEHPWYIEK</sequence>
<dbReference type="FunCoup" id="A0A1I2CM43">
    <property type="interactions" value="40"/>
</dbReference>
<protein>
    <submittedName>
        <fullName evidence="6">SH3 domain-containing protein</fullName>
    </submittedName>
</protein>